<dbReference type="NCBIfam" id="TIGR01470">
    <property type="entry name" value="cysG_Nterm"/>
    <property type="match status" value="1"/>
</dbReference>
<keyword evidence="9" id="KW-1185">Reference proteome</keyword>
<dbReference type="GO" id="GO:0004325">
    <property type="term" value="F:ferrochelatase activity"/>
    <property type="evidence" value="ECO:0007669"/>
    <property type="project" value="InterPro"/>
</dbReference>
<evidence type="ECO:0000256" key="3">
    <source>
        <dbReference type="ARBA" id="ARBA00023002"/>
    </source>
</evidence>
<name>A0A1T4W2Y1_9BACT</name>
<dbReference type="STRING" id="1121442.SAMN02745702_01514"/>
<dbReference type="Gene3D" id="1.10.8.610">
    <property type="entry name" value="SirC, precorrin-2 dehydrogenase, C-terminal helical domain-like"/>
    <property type="match status" value="1"/>
</dbReference>
<evidence type="ECO:0000313" key="9">
    <source>
        <dbReference type="Proteomes" id="UP000189733"/>
    </source>
</evidence>
<dbReference type="PANTHER" id="PTHR35330">
    <property type="entry name" value="SIROHEME BIOSYNTHESIS PROTEIN MET8"/>
    <property type="match status" value="1"/>
</dbReference>
<dbReference type="Pfam" id="PF14824">
    <property type="entry name" value="Sirohm_synth_M"/>
    <property type="match status" value="1"/>
</dbReference>
<proteinExistence type="predicted"/>
<dbReference type="Proteomes" id="UP000189733">
    <property type="component" value="Unassembled WGS sequence"/>
</dbReference>
<dbReference type="UniPathway" id="UPA00262">
    <property type="reaction ID" value="UER00222"/>
</dbReference>
<dbReference type="SUPFAM" id="SSF51735">
    <property type="entry name" value="NAD(P)-binding Rossmann-fold domains"/>
    <property type="match status" value="1"/>
</dbReference>
<keyword evidence="5" id="KW-0627">Porphyrin biosynthesis</keyword>
<reference evidence="8 9" key="1">
    <citation type="submission" date="2017-02" db="EMBL/GenBank/DDBJ databases">
        <authorList>
            <person name="Peterson S.W."/>
        </authorList>
    </citation>
    <scope>NUCLEOTIDE SEQUENCE [LARGE SCALE GENOMIC DNA]</scope>
    <source>
        <strain evidence="8 9">DSM 18034</strain>
    </source>
</reference>
<evidence type="ECO:0000313" key="8">
    <source>
        <dbReference type="EMBL" id="SKA71557.1"/>
    </source>
</evidence>
<evidence type="ECO:0000259" key="7">
    <source>
        <dbReference type="Pfam" id="PF14824"/>
    </source>
</evidence>
<dbReference type="PANTHER" id="PTHR35330:SF1">
    <property type="entry name" value="SIROHEME BIOSYNTHESIS PROTEIN MET8"/>
    <property type="match status" value="1"/>
</dbReference>
<dbReference type="PROSITE" id="PS51257">
    <property type="entry name" value="PROKAR_LIPOPROTEIN"/>
    <property type="match status" value="1"/>
</dbReference>
<dbReference type="OrthoDB" id="9815856at2"/>
<dbReference type="RefSeq" id="WP_078684794.1">
    <property type="nucleotide sequence ID" value="NZ_FUYA01000004.1"/>
</dbReference>
<dbReference type="InterPro" id="IPR036291">
    <property type="entry name" value="NAD(P)-bd_dom_sf"/>
</dbReference>
<comment type="pathway">
    <text evidence="1">Porphyrin-containing compound metabolism; siroheme biosynthesis; sirohydrochlorin from precorrin-2: step 1/1.</text>
</comment>
<comment type="catalytic activity">
    <reaction evidence="6">
        <text>precorrin-2 + NAD(+) = sirohydrochlorin + NADH + 2 H(+)</text>
        <dbReference type="Rhea" id="RHEA:15613"/>
        <dbReference type="ChEBI" id="CHEBI:15378"/>
        <dbReference type="ChEBI" id="CHEBI:57540"/>
        <dbReference type="ChEBI" id="CHEBI:57945"/>
        <dbReference type="ChEBI" id="CHEBI:58351"/>
        <dbReference type="ChEBI" id="CHEBI:58827"/>
        <dbReference type="EC" id="1.3.1.76"/>
    </reaction>
</comment>
<evidence type="ECO:0000256" key="5">
    <source>
        <dbReference type="ARBA" id="ARBA00023244"/>
    </source>
</evidence>
<accession>A0A1T4W2Y1</accession>
<evidence type="ECO:0000256" key="4">
    <source>
        <dbReference type="ARBA" id="ARBA00023027"/>
    </source>
</evidence>
<dbReference type="InterPro" id="IPR042518">
    <property type="entry name" value="SirC_C"/>
</dbReference>
<gene>
    <name evidence="8" type="ORF">SAMN02745702_01514</name>
</gene>
<feature type="domain" description="Siroheme synthase central" evidence="7">
    <location>
        <begin position="121"/>
        <end position="147"/>
    </location>
</feature>
<dbReference type="GO" id="GO:0019354">
    <property type="term" value="P:siroheme biosynthetic process"/>
    <property type="evidence" value="ECO:0007669"/>
    <property type="project" value="UniProtKB-UniPathway"/>
</dbReference>
<dbReference type="InterPro" id="IPR028281">
    <property type="entry name" value="Sirohaem_synthase_central"/>
</dbReference>
<dbReference type="InterPro" id="IPR006367">
    <property type="entry name" value="Sirohaem_synthase_N"/>
</dbReference>
<dbReference type="InterPro" id="IPR028161">
    <property type="entry name" value="Met8-like"/>
</dbReference>
<dbReference type="EMBL" id="FUYA01000004">
    <property type="protein sequence ID" value="SKA71557.1"/>
    <property type="molecule type" value="Genomic_DNA"/>
</dbReference>
<dbReference type="Pfam" id="PF13241">
    <property type="entry name" value="NAD_binding_7"/>
    <property type="match status" value="1"/>
</dbReference>
<protein>
    <recommendedName>
        <fullName evidence="2">precorrin-2 dehydrogenase</fullName>
        <ecNumber evidence="2">1.3.1.76</ecNumber>
    </recommendedName>
</protein>
<dbReference type="Gene3D" id="3.40.50.720">
    <property type="entry name" value="NAD(P)-binding Rossmann-like Domain"/>
    <property type="match status" value="1"/>
</dbReference>
<keyword evidence="3" id="KW-0560">Oxidoreductase</keyword>
<sequence length="225" mass="24327">MRHYPAFLNLSACSCLVVGAGAVGLRKITTLLSAGPREICVLDLGEASKELLDLCASPSLHFEQREFDESDLKGRTLVFACTNNAKVNSHIAELCQKHGTLCNIADAPDKSTFIVPASLKRGALVLALSTGGASPAVSRRIRMELEKALGPEYEPFVAIMGRLRPLILNLGLPTAQNTTLFRQLALGPLPEALRENDMLRVRDLLSEALPPQLHSHIGELLDGIE</sequence>
<dbReference type="AlphaFoldDB" id="A0A1T4W2Y1"/>
<evidence type="ECO:0000256" key="1">
    <source>
        <dbReference type="ARBA" id="ARBA00005010"/>
    </source>
</evidence>
<organism evidence="8 9">
    <name type="scientific">Desulfobaculum bizertense DSM 18034</name>
    <dbReference type="NCBI Taxonomy" id="1121442"/>
    <lineage>
        <taxon>Bacteria</taxon>
        <taxon>Pseudomonadati</taxon>
        <taxon>Thermodesulfobacteriota</taxon>
        <taxon>Desulfovibrionia</taxon>
        <taxon>Desulfovibrionales</taxon>
        <taxon>Desulfovibrionaceae</taxon>
        <taxon>Desulfobaculum</taxon>
    </lineage>
</organism>
<keyword evidence="4" id="KW-0520">NAD</keyword>
<evidence type="ECO:0000256" key="6">
    <source>
        <dbReference type="ARBA" id="ARBA00047561"/>
    </source>
</evidence>
<evidence type="ECO:0000256" key="2">
    <source>
        <dbReference type="ARBA" id="ARBA00012400"/>
    </source>
</evidence>
<dbReference type="GO" id="GO:0043115">
    <property type="term" value="F:precorrin-2 dehydrogenase activity"/>
    <property type="evidence" value="ECO:0007669"/>
    <property type="project" value="UniProtKB-EC"/>
</dbReference>
<dbReference type="SUPFAM" id="SSF75615">
    <property type="entry name" value="Siroheme synthase middle domains-like"/>
    <property type="match status" value="1"/>
</dbReference>
<dbReference type="EC" id="1.3.1.76" evidence="2"/>